<evidence type="ECO:0000256" key="1">
    <source>
        <dbReference type="SAM" id="SignalP"/>
    </source>
</evidence>
<proteinExistence type="predicted"/>
<keyword evidence="3" id="KW-1185">Reference proteome</keyword>
<comment type="caution">
    <text evidence="2">The sequence shown here is derived from an EMBL/GenBank/DDBJ whole genome shotgun (WGS) entry which is preliminary data.</text>
</comment>
<protein>
    <submittedName>
        <fullName evidence="2">Uncharacterized protein</fullName>
    </submittedName>
</protein>
<feature type="signal peptide" evidence="1">
    <location>
        <begin position="1"/>
        <end position="21"/>
    </location>
</feature>
<gene>
    <name evidence="2" type="ORF">C4F40_10810</name>
</gene>
<dbReference type="EMBL" id="PSKQ01000019">
    <property type="protein sequence ID" value="MBE8721213.1"/>
    <property type="molecule type" value="Genomic_DNA"/>
</dbReference>
<accession>A0ABR9T795</accession>
<sequence>MHMKKLATTIFLLSLITVVFGQDVINNTTKTVTQSGVGLGSIIAVVTSWDRNRSIGWVILHGIFGWLYVI</sequence>
<keyword evidence="1" id="KW-0732">Signal</keyword>
<evidence type="ECO:0000313" key="3">
    <source>
        <dbReference type="Proteomes" id="UP000618319"/>
    </source>
</evidence>
<dbReference type="Proteomes" id="UP000618319">
    <property type="component" value="Unassembled WGS sequence"/>
</dbReference>
<feature type="chain" id="PRO_5047249660" evidence="1">
    <location>
        <begin position="22"/>
        <end position="70"/>
    </location>
</feature>
<name>A0ABR9T795_9SPHI</name>
<evidence type="ECO:0000313" key="2">
    <source>
        <dbReference type="EMBL" id="MBE8721213.1"/>
    </source>
</evidence>
<reference evidence="2 3" key="1">
    <citation type="submission" date="2018-02" db="EMBL/GenBank/DDBJ databases">
        <title>Sphingobacterium KA21.</title>
        <authorList>
            <person name="Vasarhelyi B.M."/>
            <person name="Deshmukh S."/>
            <person name="Balint B."/>
            <person name="Kukolya J."/>
        </authorList>
    </citation>
    <scope>NUCLEOTIDE SEQUENCE [LARGE SCALE GENOMIC DNA]</scope>
    <source>
        <strain evidence="2 3">Ka21</strain>
    </source>
</reference>
<organism evidence="2 3">
    <name type="scientific">Sphingobacterium pedocola</name>
    <dbReference type="NCBI Taxonomy" id="2082722"/>
    <lineage>
        <taxon>Bacteria</taxon>
        <taxon>Pseudomonadati</taxon>
        <taxon>Bacteroidota</taxon>
        <taxon>Sphingobacteriia</taxon>
        <taxon>Sphingobacteriales</taxon>
        <taxon>Sphingobacteriaceae</taxon>
        <taxon>Sphingobacterium</taxon>
    </lineage>
</organism>